<reference evidence="7" key="2">
    <citation type="submission" date="2010-05" db="EMBL/GenBank/DDBJ databases">
        <authorList>
            <person name="Almeida L.G."/>
            <person name="Nicolas M.F."/>
            <person name="Souza R.C."/>
            <person name="Vasconcelos A.T.R."/>
        </authorList>
    </citation>
    <scope>NUCLEOTIDE SEQUENCE</scope>
</reference>
<organism evidence="7">
    <name type="scientific">Anopheles darlingi</name>
    <name type="common">Mosquito</name>
    <dbReference type="NCBI Taxonomy" id="43151"/>
    <lineage>
        <taxon>Eukaryota</taxon>
        <taxon>Metazoa</taxon>
        <taxon>Ecdysozoa</taxon>
        <taxon>Arthropoda</taxon>
        <taxon>Hexapoda</taxon>
        <taxon>Insecta</taxon>
        <taxon>Pterygota</taxon>
        <taxon>Neoptera</taxon>
        <taxon>Endopterygota</taxon>
        <taxon>Diptera</taxon>
        <taxon>Nematocera</taxon>
        <taxon>Culicoidea</taxon>
        <taxon>Culicidae</taxon>
        <taxon>Anophelinae</taxon>
        <taxon>Anopheles</taxon>
    </lineage>
</organism>
<comment type="similarity">
    <text evidence="2">Belongs to the GKAP1 family.</text>
</comment>
<feature type="compositionally biased region" description="Basic residues" evidence="6">
    <location>
        <begin position="52"/>
        <end position="62"/>
    </location>
</feature>
<dbReference type="InterPro" id="IPR026109">
    <property type="entry name" value="GKAP1"/>
</dbReference>
<dbReference type="EnsemblMetazoa" id="ADAC009282-RA">
    <property type="protein sequence ID" value="ADAC009282-PA"/>
    <property type="gene ID" value="ADAC009282"/>
</dbReference>
<evidence type="ECO:0000256" key="1">
    <source>
        <dbReference type="ARBA" id="ARBA00004555"/>
    </source>
</evidence>
<gene>
    <name evidence="7" type="ORF">AND_009282</name>
</gene>
<reference evidence="7 9" key="1">
    <citation type="journal article" date="2010" name="BMC Genomics">
        <title>Combination of measures distinguishes pre-miRNAs from other stem-loops in the genome of the newly sequenced Anopheles darlingi.</title>
        <authorList>
            <person name="Mendes N.D."/>
            <person name="Freitas A.T."/>
            <person name="Vasconcelos A.T."/>
            <person name="Sagot M.F."/>
        </authorList>
    </citation>
    <scope>NUCLEOTIDE SEQUENCE</scope>
</reference>
<feature type="compositionally biased region" description="Polar residues" evidence="6">
    <location>
        <begin position="310"/>
        <end position="322"/>
    </location>
</feature>
<dbReference type="HOGENOM" id="CLU_065161_0_0_1"/>
<evidence type="ECO:0000313" key="7">
    <source>
        <dbReference type="EMBL" id="ETN59106.1"/>
    </source>
</evidence>
<evidence type="ECO:0000313" key="8">
    <source>
        <dbReference type="EnsemblMetazoa" id="ADAC009282-PA"/>
    </source>
</evidence>
<feature type="compositionally biased region" description="Basic and acidic residues" evidence="6">
    <location>
        <begin position="288"/>
        <end position="302"/>
    </location>
</feature>
<dbReference type="VEuPathDB" id="VectorBase:ADAR2_006965"/>
<dbReference type="STRING" id="43151.W5J555"/>
<feature type="compositionally biased region" description="Basic and acidic residues" evidence="6">
    <location>
        <begin position="109"/>
        <end position="120"/>
    </location>
</feature>
<name>W5J555_ANODA</name>
<keyword evidence="3" id="KW-0333">Golgi apparatus</keyword>
<evidence type="ECO:0000256" key="6">
    <source>
        <dbReference type="SAM" id="MobiDB-lite"/>
    </source>
</evidence>
<feature type="region of interest" description="Disordered" evidence="6">
    <location>
        <begin position="109"/>
        <end position="160"/>
    </location>
</feature>
<evidence type="ECO:0000256" key="2">
    <source>
        <dbReference type="ARBA" id="ARBA00006662"/>
    </source>
</evidence>
<evidence type="ECO:0000256" key="5">
    <source>
        <dbReference type="SAM" id="Coils"/>
    </source>
</evidence>
<evidence type="ECO:0000256" key="3">
    <source>
        <dbReference type="ARBA" id="ARBA00023034"/>
    </source>
</evidence>
<dbReference type="Proteomes" id="UP000000673">
    <property type="component" value="Unassembled WGS sequence"/>
</dbReference>
<reference evidence="8" key="4">
    <citation type="submission" date="2015-06" db="UniProtKB">
        <authorList>
            <consortium name="EnsemblMetazoa"/>
        </authorList>
    </citation>
    <scope>IDENTIFICATION</scope>
</reference>
<evidence type="ECO:0000313" key="9">
    <source>
        <dbReference type="Proteomes" id="UP000000673"/>
    </source>
</evidence>
<dbReference type="PANTHER" id="PTHR14899">
    <property type="entry name" value="G KINASE ANCHORING PROTEIN 1"/>
    <property type="match status" value="1"/>
</dbReference>
<keyword evidence="4 5" id="KW-0175">Coiled coil</keyword>
<feature type="coiled-coil region" evidence="5">
    <location>
        <begin position="215"/>
        <end position="278"/>
    </location>
</feature>
<dbReference type="VEuPathDB" id="VectorBase:ADAC009282"/>
<feature type="compositionally biased region" description="Basic and acidic residues" evidence="6">
    <location>
        <begin position="138"/>
        <end position="160"/>
    </location>
</feature>
<evidence type="ECO:0000256" key="4">
    <source>
        <dbReference type="ARBA" id="ARBA00023054"/>
    </source>
</evidence>
<dbReference type="GO" id="GO:0005794">
    <property type="term" value="C:Golgi apparatus"/>
    <property type="evidence" value="ECO:0007669"/>
    <property type="project" value="UniProtKB-SubCell"/>
</dbReference>
<dbReference type="OMA" id="GNPMQWE"/>
<accession>W5J555</accession>
<dbReference type="PANTHER" id="PTHR14899:SF0">
    <property type="entry name" value="G KINASE-ANCHORING PROTEIN 1"/>
    <property type="match status" value="1"/>
</dbReference>
<proteinExistence type="inferred from homology"/>
<dbReference type="GO" id="GO:0007165">
    <property type="term" value="P:signal transduction"/>
    <property type="evidence" value="ECO:0007669"/>
    <property type="project" value="InterPro"/>
</dbReference>
<reference evidence="7" key="3">
    <citation type="journal article" date="2013" name="Nucleic Acids Res.">
        <title>The genome of Anopheles darlingi, the main neotropical malaria vector.</title>
        <authorList>
            <person name="Marinotti O."/>
            <person name="Cerqueira G.C."/>
            <person name="de Almeida L.G."/>
            <person name="Ferro M.I."/>
            <person name="Loreto E.L."/>
            <person name="Zaha A."/>
            <person name="Teixeira S.M."/>
            <person name="Wespiser A.R."/>
            <person name="Almeida E Silva A."/>
            <person name="Schlindwein A.D."/>
            <person name="Pacheco A.C."/>
            <person name="Silva A.L."/>
            <person name="Graveley B.R."/>
            <person name="Walenz B.P."/>
            <person name="Lima Bde A."/>
            <person name="Ribeiro C.A."/>
            <person name="Nunes-Silva C.G."/>
            <person name="de Carvalho C.R."/>
            <person name="Soares C.M."/>
            <person name="de Menezes C.B."/>
            <person name="Matiolli C."/>
            <person name="Caffrey D."/>
            <person name="Araujo D.A."/>
            <person name="de Oliveira D.M."/>
            <person name="Golenbock D."/>
            <person name="Grisard E.C."/>
            <person name="Fantinatti-Garboggini F."/>
            <person name="de Carvalho F.M."/>
            <person name="Barcellos F.G."/>
            <person name="Prosdocimi F."/>
            <person name="May G."/>
            <person name="Azevedo Junior G.M."/>
            <person name="Guimaraes G.M."/>
            <person name="Goldman G.H."/>
            <person name="Padilha I.Q."/>
            <person name="Batista Jda S."/>
            <person name="Ferro J.A."/>
            <person name="Ribeiro J.M."/>
            <person name="Fietto J.L."/>
            <person name="Dabbas K.M."/>
            <person name="Cerdeira L."/>
            <person name="Agnez-Lima L.F."/>
            <person name="Brocchi M."/>
            <person name="de Carvalho M.O."/>
            <person name="Teixeira Mde M."/>
            <person name="Diniz Maia Mde M."/>
            <person name="Goldman M.H."/>
            <person name="Cruz Schneider M.P."/>
            <person name="Felipe M.S."/>
            <person name="Hungria M."/>
            <person name="Nicolas M.F."/>
            <person name="Pereira M."/>
            <person name="Montes M.A."/>
            <person name="Cantao M.E."/>
            <person name="Vincentz M."/>
            <person name="Rafael M.S."/>
            <person name="Silverman N."/>
            <person name="Stoco P.H."/>
            <person name="Souza R.C."/>
            <person name="Vicentini R."/>
            <person name="Gazzinelli R.T."/>
            <person name="Neves Rde O."/>
            <person name="Silva R."/>
            <person name="Astolfi-Filho S."/>
            <person name="Maciel T.E."/>
            <person name="Urmenyi T.P."/>
            <person name="Tadei W.P."/>
            <person name="Camargo E.P."/>
            <person name="de Vasconcelos A.T."/>
        </authorList>
    </citation>
    <scope>NUCLEOTIDE SEQUENCE</scope>
</reference>
<feature type="region of interest" description="Disordered" evidence="6">
    <location>
        <begin position="22"/>
        <end position="81"/>
    </location>
</feature>
<comment type="subcellular location">
    <subcellularLocation>
        <location evidence="1">Golgi apparatus</location>
    </subcellularLocation>
</comment>
<dbReference type="AlphaFoldDB" id="W5J555"/>
<feature type="region of interest" description="Disordered" evidence="6">
    <location>
        <begin position="288"/>
        <end position="322"/>
    </location>
</feature>
<keyword evidence="9" id="KW-1185">Reference proteome</keyword>
<dbReference type="EMBL" id="ADMH02002101">
    <property type="protein sequence ID" value="ETN59106.1"/>
    <property type="molecule type" value="Genomic_DNA"/>
</dbReference>
<sequence length="322" mass="36759">MFTVVPSRFQGLKIEDEEGFRWVGKPKKNSKPAAVPAPKQTAVKNGPAKQQPPKKQKPKPPKNKGPNEADQNEQWSKWQQKDTEILEKSYMSDLEQALLQSKLDFEANKPKYDQAEKDAKQQSAAAKPRKPKALSLHEFQEKVDNDMKQKEQQRHRKQVEDEYNKNYTFFEQIDLETKQIINKEQMKALFQTKDISAMANSAKNASKKGGKRTAANETPSELDLLKAENKELKEQLYLLSFELKNVALKLSSAEMKEKGELLLEIEQLKRVQEDMTAEMTALYGELEQAKSKSNQDAKFKDKTKLRKAVQSGNGTEQQSTGN</sequence>
<dbReference type="eggNOG" id="ENOG502QUT6">
    <property type="taxonomic scope" value="Eukaryota"/>
</dbReference>
<protein>
    <submittedName>
        <fullName evidence="7">Enn protein</fullName>
    </submittedName>
</protein>